<evidence type="ECO:0000313" key="1">
    <source>
        <dbReference type="EMBL" id="SFN68969.1"/>
    </source>
</evidence>
<dbReference type="OrthoDB" id="6431170at2"/>
<dbReference type="EMBL" id="FOVO01000015">
    <property type="protein sequence ID" value="SFN68969.1"/>
    <property type="molecule type" value="Genomic_DNA"/>
</dbReference>
<accession>A0A1I5B371</accession>
<name>A0A1I5B371_9GAMM</name>
<reference evidence="2" key="1">
    <citation type="submission" date="2016-10" db="EMBL/GenBank/DDBJ databases">
        <authorList>
            <person name="Varghese N."/>
            <person name="Submissions S."/>
        </authorList>
    </citation>
    <scope>NUCLEOTIDE SEQUENCE [LARGE SCALE GENOMIC DNA]</scope>
    <source>
        <strain evidence="2">DSM 16522</strain>
    </source>
</reference>
<gene>
    <name evidence="1" type="ORF">SAMN05421579_11538</name>
</gene>
<dbReference type="AlphaFoldDB" id="A0A1I5B371"/>
<organism evidence="1 2">
    <name type="scientific">Xenorhabdus japonica</name>
    <dbReference type="NCBI Taxonomy" id="53341"/>
    <lineage>
        <taxon>Bacteria</taxon>
        <taxon>Pseudomonadati</taxon>
        <taxon>Pseudomonadota</taxon>
        <taxon>Gammaproteobacteria</taxon>
        <taxon>Enterobacterales</taxon>
        <taxon>Morganellaceae</taxon>
        <taxon>Xenorhabdus</taxon>
    </lineage>
</organism>
<keyword evidence="2" id="KW-1185">Reference proteome</keyword>
<evidence type="ECO:0000313" key="2">
    <source>
        <dbReference type="Proteomes" id="UP000199011"/>
    </source>
</evidence>
<protein>
    <submittedName>
        <fullName evidence="1">Uncharacterized protein</fullName>
    </submittedName>
</protein>
<sequence>MKLNKSHFFLLPVLLVVSHFSIADKAIEDLITKNGLKDTKVMSLYKNGTLSVEVNTANKVTLTNKKAAKANKEAQEAMYWYRTMQMKEYKDFDTNKYREVPCVTEENAFCGIAPSFNYVTEKYLSNKKPGVVIEFSTIEPKWLYQDFTVSHKCQVKPEDGTTSYGLGPSGTSASCDASYKKDGLGKVFNKWLEKPEKIDVIISYVLLKK</sequence>
<dbReference type="Proteomes" id="UP000199011">
    <property type="component" value="Unassembled WGS sequence"/>
</dbReference>
<proteinExistence type="predicted"/>
<dbReference type="RefSeq" id="WP_092519237.1">
    <property type="nucleotide sequence ID" value="NZ_CAWRAH010000043.1"/>
</dbReference>